<dbReference type="Gene3D" id="3.40.50.720">
    <property type="entry name" value="NAD(P)-binding Rossmann-like Domain"/>
    <property type="match status" value="1"/>
</dbReference>
<dbReference type="InterPro" id="IPR016040">
    <property type="entry name" value="NAD(P)-bd_dom"/>
</dbReference>
<comment type="caution">
    <text evidence="5">The sequence shown here is derived from an EMBL/GenBank/DDBJ whole genome shotgun (WGS) entry which is preliminary data.</text>
</comment>
<dbReference type="SUPFAM" id="SSF51735">
    <property type="entry name" value="NAD(P)-binding Rossmann-fold domains"/>
    <property type="match status" value="1"/>
</dbReference>
<dbReference type="OrthoDB" id="10254221at2759"/>
<name>A0A1F5LJG3_PENAI</name>
<evidence type="ECO:0000256" key="3">
    <source>
        <dbReference type="ARBA" id="ARBA00038376"/>
    </source>
</evidence>
<dbReference type="EMBL" id="LXJU01000008">
    <property type="protein sequence ID" value="OGE53344.1"/>
    <property type="molecule type" value="Genomic_DNA"/>
</dbReference>
<dbReference type="PANTHER" id="PTHR15020:SF37">
    <property type="entry name" value="OXIDOREDUCTASE MDPK"/>
    <property type="match status" value="1"/>
</dbReference>
<evidence type="ECO:0000313" key="5">
    <source>
        <dbReference type="EMBL" id="OGE53344.1"/>
    </source>
</evidence>
<evidence type="ECO:0000313" key="6">
    <source>
        <dbReference type="Proteomes" id="UP000177622"/>
    </source>
</evidence>
<proteinExistence type="inferred from homology"/>
<dbReference type="RefSeq" id="XP_022488782.1">
    <property type="nucleotide sequence ID" value="XM_022631383.1"/>
</dbReference>
<dbReference type="InterPro" id="IPR036291">
    <property type="entry name" value="NAD(P)-bd_dom_sf"/>
</dbReference>
<dbReference type="PANTHER" id="PTHR15020">
    <property type="entry name" value="FLAVIN REDUCTASE-RELATED"/>
    <property type="match status" value="1"/>
</dbReference>
<keyword evidence="6" id="KW-1185">Reference proteome</keyword>
<reference evidence="5 6" key="1">
    <citation type="journal article" date="2016" name="Sci. Rep.">
        <title>Penicillium arizonense, a new, genome sequenced fungal species, reveals a high chemical diversity in secreted metabolites.</title>
        <authorList>
            <person name="Grijseels S."/>
            <person name="Nielsen J.C."/>
            <person name="Randelovic M."/>
            <person name="Nielsen J."/>
            <person name="Nielsen K.F."/>
            <person name="Workman M."/>
            <person name="Frisvad J.C."/>
        </authorList>
    </citation>
    <scope>NUCLEOTIDE SEQUENCE [LARGE SCALE GENOMIC DNA]</scope>
    <source>
        <strain evidence="5 6">CBS 141311</strain>
    </source>
</reference>
<dbReference type="GO" id="GO:0004497">
    <property type="term" value="F:monooxygenase activity"/>
    <property type="evidence" value="ECO:0007669"/>
    <property type="project" value="UniProtKB-KW"/>
</dbReference>
<accession>A0A1F5LJG3</accession>
<dbReference type="Pfam" id="PF13460">
    <property type="entry name" value="NAD_binding_10"/>
    <property type="match status" value="1"/>
</dbReference>
<protein>
    <recommendedName>
        <fullName evidence="4">NAD(P)-binding domain-containing protein</fullName>
    </recommendedName>
</protein>
<dbReference type="Proteomes" id="UP000177622">
    <property type="component" value="Unassembled WGS sequence"/>
</dbReference>
<sequence length="297" mass="32814">MSKNPHCCAGSLLVPEYLPRTFIVNIGFPVELRILDVTTFHQMTTYAVLGSTGNCGTAIIQNLLQRPDANIKAYCRSRAKLVRLLPEVEDNKRVEILEGSIQDQEVLSACLRDCRAAFLVVSTNNNLPGCRLAQETAMNVIRSLRNIKQAPKLILLSSATIDDHFSRHIPFILRQILLRSASYVYNDLVETEKLLRAESHWLTTIYMKPGALSVDKQRGHALSLTEEGSPLSYLDLAAAMVEAVDDPDGRYDTQNVSVVNTSGPAKFPTGTPMCILMGLISHFFPFLHGYLPSTGPG</sequence>
<keyword evidence="1" id="KW-0560">Oxidoreductase</keyword>
<evidence type="ECO:0000259" key="4">
    <source>
        <dbReference type="Pfam" id="PF13460"/>
    </source>
</evidence>
<dbReference type="AlphaFoldDB" id="A0A1F5LJG3"/>
<feature type="domain" description="NAD(P)-binding" evidence="4">
    <location>
        <begin position="50"/>
        <end position="247"/>
    </location>
</feature>
<evidence type="ECO:0000256" key="1">
    <source>
        <dbReference type="ARBA" id="ARBA00023002"/>
    </source>
</evidence>
<gene>
    <name evidence="5" type="ORF">PENARI_c008G03456</name>
</gene>
<dbReference type="GeneID" id="34576117"/>
<organism evidence="5 6">
    <name type="scientific">Penicillium arizonense</name>
    <dbReference type="NCBI Taxonomy" id="1835702"/>
    <lineage>
        <taxon>Eukaryota</taxon>
        <taxon>Fungi</taxon>
        <taxon>Dikarya</taxon>
        <taxon>Ascomycota</taxon>
        <taxon>Pezizomycotina</taxon>
        <taxon>Eurotiomycetes</taxon>
        <taxon>Eurotiomycetidae</taxon>
        <taxon>Eurotiales</taxon>
        <taxon>Aspergillaceae</taxon>
        <taxon>Penicillium</taxon>
    </lineage>
</organism>
<comment type="similarity">
    <text evidence="3">Belongs to the avfA family.</text>
</comment>
<keyword evidence="2" id="KW-0503">Monooxygenase</keyword>
<evidence type="ECO:0000256" key="2">
    <source>
        <dbReference type="ARBA" id="ARBA00023033"/>
    </source>
</evidence>
<dbReference type="STRING" id="1835702.A0A1F5LJG3"/>